<dbReference type="AlphaFoldDB" id="A0A5C3QEG8"/>
<keyword evidence="1" id="KW-0812">Transmembrane</keyword>
<proteinExistence type="predicted"/>
<keyword evidence="1" id="KW-0472">Membrane</keyword>
<feature type="transmembrane region" description="Helical" evidence="1">
    <location>
        <begin position="21"/>
        <end position="39"/>
    </location>
</feature>
<gene>
    <name evidence="2" type="ORF">BDV98DRAFT_569975</name>
</gene>
<protein>
    <submittedName>
        <fullName evidence="2">Uncharacterized protein</fullName>
    </submittedName>
</protein>
<evidence type="ECO:0000313" key="3">
    <source>
        <dbReference type="Proteomes" id="UP000305067"/>
    </source>
</evidence>
<evidence type="ECO:0000256" key="1">
    <source>
        <dbReference type="SAM" id="Phobius"/>
    </source>
</evidence>
<reference evidence="2 3" key="1">
    <citation type="journal article" date="2019" name="Nat. Ecol. Evol.">
        <title>Megaphylogeny resolves global patterns of mushroom evolution.</title>
        <authorList>
            <person name="Varga T."/>
            <person name="Krizsan K."/>
            <person name="Foldi C."/>
            <person name="Dima B."/>
            <person name="Sanchez-Garcia M."/>
            <person name="Sanchez-Ramirez S."/>
            <person name="Szollosi G.J."/>
            <person name="Szarkandi J.G."/>
            <person name="Papp V."/>
            <person name="Albert L."/>
            <person name="Andreopoulos W."/>
            <person name="Angelini C."/>
            <person name="Antonin V."/>
            <person name="Barry K.W."/>
            <person name="Bougher N.L."/>
            <person name="Buchanan P."/>
            <person name="Buyck B."/>
            <person name="Bense V."/>
            <person name="Catcheside P."/>
            <person name="Chovatia M."/>
            <person name="Cooper J."/>
            <person name="Damon W."/>
            <person name="Desjardin D."/>
            <person name="Finy P."/>
            <person name="Geml J."/>
            <person name="Haridas S."/>
            <person name="Hughes K."/>
            <person name="Justo A."/>
            <person name="Karasinski D."/>
            <person name="Kautmanova I."/>
            <person name="Kiss B."/>
            <person name="Kocsube S."/>
            <person name="Kotiranta H."/>
            <person name="LaButti K.M."/>
            <person name="Lechner B.E."/>
            <person name="Liimatainen K."/>
            <person name="Lipzen A."/>
            <person name="Lukacs Z."/>
            <person name="Mihaltcheva S."/>
            <person name="Morgado L.N."/>
            <person name="Niskanen T."/>
            <person name="Noordeloos M.E."/>
            <person name="Ohm R.A."/>
            <person name="Ortiz-Santana B."/>
            <person name="Ovrebo C."/>
            <person name="Racz N."/>
            <person name="Riley R."/>
            <person name="Savchenko A."/>
            <person name="Shiryaev A."/>
            <person name="Soop K."/>
            <person name="Spirin V."/>
            <person name="Szebenyi C."/>
            <person name="Tomsovsky M."/>
            <person name="Tulloss R.E."/>
            <person name="Uehling J."/>
            <person name="Grigoriev I.V."/>
            <person name="Vagvolgyi C."/>
            <person name="Papp T."/>
            <person name="Martin F.M."/>
            <person name="Miettinen O."/>
            <person name="Hibbett D.S."/>
            <person name="Nagy L.G."/>
        </authorList>
    </citation>
    <scope>NUCLEOTIDE SEQUENCE [LARGE SCALE GENOMIC DNA]</scope>
    <source>
        <strain evidence="2 3">CBS 309.79</strain>
    </source>
</reference>
<name>A0A5C3QEG8_9AGAR</name>
<dbReference type="EMBL" id="ML178830">
    <property type="protein sequence ID" value="TFL00092.1"/>
    <property type="molecule type" value="Genomic_DNA"/>
</dbReference>
<sequence length="64" mass="7217">MWQSLLPTLRKRVMGSSRPRALLSFVLVLASIVYLVSFSCCYHPSSVDCLSPSYLRRGADRHMG</sequence>
<evidence type="ECO:0000313" key="2">
    <source>
        <dbReference type="EMBL" id="TFL00092.1"/>
    </source>
</evidence>
<dbReference type="Proteomes" id="UP000305067">
    <property type="component" value="Unassembled WGS sequence"/>
</dbReference>
<organism evidence="2 3">
    <name type="scientific">Pterulicium gracile</name>
    <dbReference type="NCBI Taxonomy" id="1884261"/>
    <lineage>
        <taxon>Eukaryota</taxon>
        <taxon>Fungi</taxon>
        <taxon>Dikarya</taxon>
        <taxon>Basidiomycota</taxon>
        <taxon>Agaricomycotina</taxon>
        <taxon>Agaricomycetes</taxon>
        <taxon>Agaricomycetidae</taxon>
        <taxon>Agaricales</taxon>
        <taxon>Pleurotineae</taxon>
        <taxon>Pterulaceae</taxon>
        <taxon>Pterulicium</taxon>
    </lineage>
</organism>
<accession>A0A5C3QEG8</accession>
<keyword evidence="1" id="KW-1133">Transmembrane helix</keyword>
<keyword evidence="3" id="KW-1185">Reference proteome</keyword>